<comment type="catalytic activity">
    <reaction evidence="7">
        <text>DNA(n) + a 2'-deoxyribonucleoside 5'-triphosphate = DNA(n+1) + diphosphate</text>
        <dbReference type="Rhea" id="RHEA:22508"/>
        <dbReference type="Rhea" id="RHEA-COMP:17339"/>
        <dbReference type="Rhea" id="RHEA-COMP:17340"/>
        <dbReference type="ChEBI" id="CHEBI:33019"/>
        <dbReference type="ChEBI" id="CHEBI:61560"/>
        <dbReference type="ChEBI" id="CHEBI:173112"/>
        <dbReference type="EC" id="2.7.7.7"/>
    </reaction>
    <physiologicalReaction direction="left-to-right" evidence="7">
        <dbReference type="Rhea" id="RHEA:22509"/>
    </physiologicalReaction>
</comment>
<dbReference type="STRING" id="105785.A0A2J7QA80"/>
<evidence type="ECO:0000313" key="8">
    <source>
        <dbReference type="EMBL" id="PNF25482.1"/>
    </source>
</evidence>
<evidence type="ECO:0000313" key="9">
    <source>
        <dbReference type="Proteomes" id="UP000235965"/>
    </source>
</evidence>
<name>A0A2J7QA80_9NEOP</name>
<dbReference type="GO" id="GO:0005759">
    <property type="term" value="C:mitochondrial matrix"/>
    <property type="evidence" value="ECO:0007669"/>
    <property type="project" value="TreeGrafter"/>
</dbReference>
<dbReference type="EC" id="2.7.7.7" evidence="2"/>
<keyword evidence="9" id="KW-1185">Reference proteome</keyword>
<evidence type="ECO:0000256" key="6">
    <source>
        <dbReference type="ARBA" id="ARBA00044768"/>
    </source>
</evidence>
<dbReference type="AlphaFoldDB" id="A0A2J7QA80"/>
<dbReference type="InParanoid" id="A0A2J7QA80"/>
<evidence type="ECO:0000256" key="7">
    <source>
        <dbReference type="ARBA" id="ARBA00047303"/>
    </source>
</evidence>
<evidence type="ECO:0000256" key="1">
    <source>
        <dbReference type="ARBA" id="ARBA00009762"/>
    </source>
</evidence>
<dbReference type="GO" id="GO:0003887">
    <property type="term" value="F:DNA-directed DNA polymerase activity"/>
    <property type="evidence" value="ECO:0007669"/>
    <property type="project" value="UniProtKB-KW"/>
</dbReference>
<protein>
    <recommendedName>
        <fullName evidence="4">DNA-directed primase/polymerase protein</fullName>
        <ecNumber evidence="6">2.7.7.102</ecNumber>
        <ecNumber evidence="2">2.7.7.7</ecNumber>
    </recommendedName>
</protein>
<evidence type="ECO:0000256" key="3">
    <source>
        <dbReference type="ARBA" id="ARBA00022932"/>
    </source>
</evidence>
<keyword evidence="3" id="KW-0548">Nucleotidyltransferase</keyword>
<keyword evidence="3" id="KW-0239">DNA-directed DNA polymerase</keyword>
<comment type="similarity">
    <text evidence="1">Belongs to the eukaryotic-type primase small subunit family.</text>
</comment>
<dbReference type="EC" id="2.7.7.102" evidence="6"/>
<comment type="caution">
    <text evidence="8">The sequence shown here is derived from an EMBL/GenBank/DDBJ whole genome shotgun (WGS) entry which is preliminary data.</text>
</comment>
<dbReference type="GO" id="GO:0009411">
    <property type="term" value="P:response to UV"/>
    <property type="evidence" value="ECO:0007669"/>
    <property type="project" value="TreeGrafter"/>
</dbReference>
<comment type="catalytic activity">
    <reaction evidence="5">
        <text>ssDNA + n NTP = ssDNA/pppN(pN)n-1 hybrid + (n-1) diphosphate.</text>
        <dbReference type="EC" id="2.7.7.102"/>
    </reaction>
</comment>
<evidence type="ECO:0000256" key="4">
    <source>
        <dbReference type="ARBA" id="ARBA00026139"/>
    </source>
</evidence>
<dbReference type="Pfam" id="PF03121">
    <property type="entry name" value="Herpes_UL52"/>
    <property type="match status" value="1"/>
</dbReference>
<evidence type="ECO:0000256" key="5">
    <source>
        <dbReference type="ARBA" id="ARBA00044677"/>
    </source>
</evidence>
<dbReference type="EMBL" id="NEVH01016332">
    <property type="protein sequence ID" value="PNF25482.1"/>
    <property type="molecule type" value="Genomic_DNA"/>
</dbReference>
<dbReference type="GO" id="GO:0006264">
    <property type="term" value="P:mitochondrial DNA replication"/>
    <property type="evidence" value="ECO:0007669"/>
    <property type="project" value="TreeGrafter"/>
</dbReference>
<gene>
    <name evidence="8" type="ORF">B7P43_G05931</name>
</gene>
<sequence length="484" mass="56515">MSEGDNYASVTLTPQTFYGKVESGKSCESQTNEKLMCRNSGKDSQLQKWPRQLDPTATWKIMRKQQDALEYVRVRKNGMMAFAFQDKFGCRMFLVAHPTVFWFYDSRRSCQDRCSYEIILEHAVCKLYFDLEFYREHNPHHDGHRMVESFIKIISFHLKKEWGITADRRHVLDLDSSTENKFSRHLIFMLPNAIFQDSYNVGNFVKDMCSELRLFCDESVYTKNRHFRLYMSTKLNKNAPLIVSQENQYKPTTTCEKDESNDTQLFLDSLITYIPVHVNNLRILKYGYCSNQEFYSGYRSPKVSFEGLLSSCNVKSPYPEVDKFIMETIYPGRIWRWSYFSSGNHIVYDIIGYRYCGNIGRQHHSNNIKYVVNLSNYTYYQKCHDPDCANYRSAECKLPAELTFFLEDDSFLHAAEDNSRFSTTLGYFGIQEEDFVQLVDAVECTENDSYNLLPPEDVSSVPSSFPNYGISDNDLLSAMDVVEN</sequence>
<dbReference type="Proteomes" id="UP000235965">
    <property type="component" value="Unassembled WGS sequence"/>
</dbReference>
<dbReference type="GO" id="GO:0031297">
    <property type="term" value="P:replication fork processing"/>
    <property type="evidence" value="ECO:0007669"/>
    <property type="project" value="TreeGrafter"/>
</dbReference>
<proteinExistence type="inferred from homology"/>
<reference evidence="8 9" key="1">
    <citation type="submission" date="2017-12" db="EMBL/GenBank/DDBJ databases">
        <title>Hemimetabolous genomes reveal molecular basis of termite eusociality.</title>
        <authorList>
            <person name="Harrison M.C."/>
            <person name="Jongepier E."/>
            <person name="Robertson H.M."/>
            <person name="Arning N."/>
            <person name="Bitard-Feildel T."/>
            <person name="Chao H."/>
            <person name="Childers C.P."/>
            <person name="Dinh H."/>
            <person name="Doddapaneni H."/>
            <person name="Dugan S."/>
            <person name="Gowin J."/>
            <person name="Greiner C."/>
            <person name="Han Y."/>
            <person name="Hu H."/>
            <person name="Hughes D.S.T."/>
            <person name="Huylmans A.-K."/>
            <person name="Kemena C."/>
            <person name="Kremer L.P.M."/>
            <person name="Lee S.L."/>
            <person name="Lopez-Ezquerra A."/>
            <person name="Mallet L."/>
            <person name="Monroy-Kuhn J.M."/>
            <person name="Moser A."/>
            <person name="Murali S.C."/>
            <person name="Muzny D.M."/>
            <person name="Otani S."/>
            <person name="Piulachs M.-D."/>
            <person name="Poelchau M."/>
            <person name="Qu J."/>
            <person name="Schaub F."/>
            <person name="Wada-Katsumata A."/>
            <person name="Worley K.C."/>
            <person name="Xie Q."/>
            <person name="Ylla G."/>
            <person name="Poulsen M."/>
            <person name="Gibbs R.A."/>
            <person name="Schal C."/>
            <person name="Richards S."/>
            <person name="Belles X."/>
            <person name="Korb J."/>
            <person name="Bornberg-Bauer E."/>
        </authorList>
    </citation>
    <scope>NUCLEOTIDE SEQUENCE [LARGE SCALE GENOMIC DNA]</scope>
    <source>
        <tissue evidence="8">Whole body</tissue>
    </source>
</reference>
<dbReference type="GO" id="GO:0042276">
    <property type="term" value="P:error-prone translesion synthesis"/>
    <property type="evidence" value="ECO:0007669"/>
    <property type="project" value="InterPro"/>
</dbReference>
<dbReference type="GO" id="GO:0005634">
    <property type="term" value="C:nucleus"/>
    <property type="evidence" value="ECO:0007669"/>
    <property type="project" value="TreeGrafter"/>
</dbReference>
<dbReference type="InterPro" id="IPR044917">
    <property type="entry name" value="PRIMPOL"/>
</dbReference>
<accession>A0A2J7QA80</accession>
<dbReference type="GO" id="GO:0003682">
    <property type="term" value="F:chromatin binding"/>
    <property type="evidence" value="ECO:0007669"/>
    <property type="project" value="TreeGrafter"/>
</dbReference>
<organism evidence="8 9">
    <name type="scientific">Cryptotermes secundus</name>
    <dbReference type="NCBI Taxonomy" id="105785"/>
    <lineage>
        <taxon>Eukaryota</taxon>
        <taxon>Metazoa</taxon>
        <taxon>Ecdysozoa</taxon>
        <taxon>Arthropoda</taxon>
        <taxon>Hexapoda</taxon>
        <taxon>Insecta</taxon>
        <taxon>Pterygota</taxon>
        <taxon>Neoptera</taxon>
        <taxon>Polyneoptera</taxon>
        <taxon>Dictyoptera</taxon>
        <taxon>Blattodea</taxon>
        <taxon>Blattoidea</taxon>
        <taxon>Termitoidae</taxon>
        <taxon>Kalotermitidae</taxon>
        <taxon>Cryptotermitinae</taxon>
        <taxon>Cryptotermes</taxon>
    </lineage>
</organism>
<evidence type="ECO:0000256" key="2">
    <source>
        <dbReference type="ARBA" id="ARBA00012417"/>
    </source>
</evidence>
<dbReference type="PANTHER" id="PTHR31399">
    <property type="entry name" value="DNA-DIRECTED PRIMASE / POLYMERASE PROTEIN"/>
    <property type="match status" value="1"/>
</dbReference>
<dbReference type="PANTHER" id="PTHR31399:SF0">
    <property type="entry name" value="DNA-DIRECTED PRIMASE_POLYMERASE PROTEIN"/>
    <property type="match status" value="1"/>
</dbReference>
<keyword evidence="3" id="KW-0808">Transferase</keyword>